<dbReference type="EMBL" id="GBRH01227559">
    <property type="protein sequence ID" value="JAD70336.1"/>
    <property type="molecule type" value="Transcribed_RNA"/>
</dbReference>
<evidence type="ECO:0000313" key="1">
    <source>
        <dbReference type="EMBL" id="JAD70336.1"/>
    </source>
</evidence>
<reference evidence="1" key="2">
    <citation type="journal article" date="2015" name="Data Brief">
        <title>Shoot transcriptome of the giant reed, Arundo donax.</title>
        <authorList>
            <person name="Barrero R.A."/>
            <person name="Guerrero F.D."/>
            <person name="Moolhuijzen P."/>
            <person name="Goolsby J.A."/>
            <person name="Tidwell J."/>
            <person name="Bellgard S.E."/>
            <person name="Bellgard M.I."/>
        </authorList>
    </citation>
    <scope>NUCLEOTIDE SEQUENCE</scope>
    <source>
        <tissue evidence="1">Shoot tissue taken approximately 20 cm above the soil surface</tissue>
    </source>
</reference>
<accession>A0A0A9C415</accession>
<reference evidence="1" key="1">
    <citation type="submission" date="2014-09" db="EMBL/GenBank/DDBJ databases">
        <authorList>
            <person name="Magalhaes I.L.F."/>
            <person name="Oliveira U."/>
            <person name="Santos F.R."/>
            <person name="Vidigal T.H.D.A."/>
            <person name="Brescovit A.D."/>
            <person name="Santos A.J."/>
        </authorList>
    </citation>
    <scope>NUCLEOTIDE SEQUENCE</scope>
    <source>
        <tissue evidence="1">Shoot tissue taken approximately 20 cm above the soil surface</tissue>
    </source>
</reference>
<organism evidence="1">
    <name type="scientific">Arundo donax</name>
    <name type="common">Giant reed</name>
    <name type="synonym">Donax arundinaceus</name>
    <dbReference type="NCBI Taxonomy" id="35708"/>
    <lineage>
        <taxon>Eukaryota</taxon>
        <taxon>Viridiplantae</taxon>
        <taxon>Streptophyta</taxon>
        <taxon>Embryophyta</taxon>
        <taxon>Tracheophyta</taxon>
        <taxon>Spermatophyta</taxon>
        <taxon>Magnoliopsida</taxon>
        <taxon>Liliopsida</taxon>
        <taxon>Poales</taxon>
        <taxon>Poaceae</taxon>
        <taxon>PACMAD clade</taxon>
        <taxon>Arundinoideae</taxon>
        <taxon>Arundineae</taxon>
        <taxon>Arundo</taxon>
    </lineage>
</organism>
<name>A0A0A9C415_ARUDO</name>
<sequence>MAEHCRNLPRWCALG</sequence>
<protein>
    <submittedName>
        <fullName evidence="1">Uncharacterized protein</fullName>
    </submittedName>
</protein>
<proteinExistence type="predicted"/>